<evidence type="ECO:0000256" key="7">
    <source>
        <dbReference type="ARBA" id="ARBA00022679"/>
    </source>
</evidence>
<gene>
    <name evidence="15 16" type="primary">kdkA</name>
    <name evidence="16" type="ORF">NCTC13292_00015</name>
</gene>
<comment type="similarity">
    <text evidence="3 15">Belongs to the protein kinase superfamily. KdkA/RfaP family.</text>
</comment>
<dbReference type="Gene3D" id="1.10.510.10">
    <property type="entry name" value="Transferase(Phosphotransferase) domain 1"/>
    <property type="match status" value="1"/>
</dbReference>
<feature type="active site" evidence="15">
    <location>
        <position position="172"/>
    </location>
</feature>
<keyword evidence="6 15" id="KW-0997">Cell inner membrane</keyword>
<dbReference type="SUPFAM" id="SSF56112">
    <property type="entry name" value="Protein kinase-like (PK-like)"/>
    <property type="match status" value="1"/>
</dbReference>
<dbReference type="Pfam" id="PF06293">
    <property type="entry name" value="Kdo"/>
    <property type="match status" value="1"/>
</dbReference>
<evidence type="ECO:0000313" key="16">
    <source>
        <dbReference type="EMBL" id="STX40271.1"/>
    </source>
</evidence>
<sequence length="247" mass="28540">MMSVQYADPLMMKQSNATMLVCEEFVDKINPLWFQPSFWGKNALPIMAGGRGMAWFIARPEGDWVLRLYGRGGLVVHITKRAHLFLNQYFVRAFRELRLLTKLHQAGLNVPRPIAAAYRKVAYGWYHAEIIIERVPHAKSFAQHLGSPNGKLWFEVGRLIRQFHDYGVYHADLNCHNILISESGVYLIDFDKGRFRRGQSWKKSNLQRLRHSIEKLSNTDLNHSPRLRSLWQMLLSGYDAGESGVSQ</sequence>
<evidence type="ECO:0000256" key="4">
    <source>
        <dbReference type="ARBA" id="ARBA00011988"/>
    </source>
</evidence>
<evidence type="ECO:0000256" key="1">
    <source>
        <dbReference type="ARBA" id="ARBA00004515"/>
    </source>
</evidence>
<keyword evidence="5 15" id="KW-1003">Cell membrane</keyword>
<keyword evidence="8 15" id="KW-0547">Nucleotide-binding</keyword>
<evidence type="ECO:0000256" key="2">
    <source>
        <dbReference type="ARBA" id="ARBA00004713"/>
    </source>
</evidence>
<keyword evidence="11 15" id="KW-0448">Lipopolysaccharide biosynthesis</keyword>
<keyword evidence="12 15" id="KW-0472">Membrane</keyword>
<dbReference type="InterPro" id="IPR022826">
    <property type="entry name" value="KDO_kinase"/>
</dbReference>
<name>A0A378IZS6_9GAMM</name>
<dbReference type="InterPro" id="IPR011009">
    <property type="entry name" value="Kinase-like_dom_sf"/>
</dbReference>
<dbReference type="GO" id="GO:0016301">
    <property type="term" value="F:kinase activity"/>
    <property type="evidence" value="ECO:0007669"/>
    <property type="project" value="UniProtKB-KW"/>
</dbReference>
<evidence type="ECO:0000256" key="9">
    <source>
        <dbReference type="ARBA" id="ARBA00022777"/>
    </source>
</evidence>
<dbReference type="EMBL" id="UGOA01000001">
    <property type="protein sequence ID" value="STX40271.1"/>
    <property type="molecule type" value="Genomic_DNA"/>
</dbReference>
<evidence type="ECO:0000256" key="15">
    <source>
        <dbReference type="HAMAP-Rule" id="MF_00521"/>
    </source>
</evidence>
<evidence type="ECO:0000256" key="11">
    <source>
        <dbReference type="ARBA" id="ARBA00022985"/>
    </source>
</evidence>
<evidence type="ECO:0000256" key="3">
    <source>
        <dbReference type="ARBA" id="ARBA00010327"/>
    </source>
</evidence>
<dbReference type="HAMAP" id="MF_00521">
    <property type="entry name" value="KDO_kinase"/>
    <property type="match status" value="1"/>
</dbReference>
<dbReference type="Proteomes" id="UP000254677">
    <property type="component" value="Unassembled WGS sequence"/>
</dbReference>
<comment type="pathway">
    <text evidence="2 15">Bacterial outer membrane biogenesis; LPS core biosynthesis.</text>
</comment>
<proteinExistence type="inferred from homology"/>
<dbReference type="EC" id="2.7.1.166" evidence="4 15"/>
<dbReference type="GO" id="GO:0009244">
    <property type="term" value="P:lipopolysaccharide core region biosynthetic process"/>
    <property type="evidence" value="ECO:0007669"/>
    <property type="project" value="UniProtKB-UniRule"/>
</dbReference>
<comment type="subcellular location">
    <subcellularLocation>
        <location evidence="1 15">Cell inner membrane</location>
        <topology evidence="1 15">Peripheral membrane protein</topology>
        <orientation evidence="1 15">Cytoplasmic side</orientation>
    </subcellularLocation>
</comment>
<evidence type="ECO:0000256" key="12">
    <source>
        <dbReference type="ARBA" id="ARBA00023136"/>
    </source>
</evidence>
<dbReference type="NCBIfam" id="NF002475">
    <property type="entry name" value="PRK01723.1"/>
    <property type="match status" value="1"/>
</dbReference>
<protein>
    <recommendedName>
        <fullName evidence="13 15">3-deoxy-D-manno-octulosonic acid kinase</fullName>
        <shortName evidence="15">Kdo kinase</shortName>
        <ecNumber evidence="4 15">2.7.1.166</ecNumber>
    </recommendedName>
</protein>
<keyword evidence="17" id="KW-1185">Reference proteome</keyword>
<dbReference type="AlphaFoldDB" id="A0A378IZS6"/>
<comment type="function">
    <text evidence="15">Catalyzes the ATP-dependent phosphorylation of the 3-deoxy-D-manno-octulosonic acid (Kdo) residue in Kdo-lipid IV(A) at the 4-OH position.</text>
</comment>
<dbReference type="GO" id="GO:0005524">
    <property type="term" value="F:ATP binding"/>
    <property type="evidence" value="ECO:0007669"/>
    <property type="project" value="UniProtKB-UniRule"/>
</dbReference>
<dbReference type="RefSeq" id="WP_115219948.1">
    <property type="nucleotide sequence ID" value="NZ_CAXYJE010000001.1"/>
</dbReference>
<evidence type="ECO:0000313" key="17">
    <source>
        <dbReference type="Proteomes" id="UP000254677"/>
    </source>
</evidence>
<keyword evidence="7 15" id="KW-0808">Transferase</keyword>
<dbReference type="UniPathway" id="UPA00958"/>
<evidence type="ECO:0000256" key="13">
    <source>
        <dbReference type="ARBA" id="ARBA00029511"/>
    </source>
</evidence>
<reference evidence="16 17" key="1">
    <citation type="submission" date="2018-06" db="EMBL/GenBank/DDBJ databases">
        <authorList>
            <consortium name="Pathogen Informatics"/>
            <person name="Doyle S."/>
        </authorList>
    </citation>
    <scope>NUCLEOTIDE SEQUENCE [LARGE SCALE GENOMIC DNA]</scope>
    <source>
        <strain evidence="16 17">NCTC13292</strain>
    </source>
</reference>
<keyword evidence="9 15" id="KW-0418">Kinase</keyword>
<dbReference type="OrthoDB" id="6854449at2"/>
<accession>A0A378IZS6</accession>
<evidence type="ECO:0000256" key="6">
    <source>
        <dbReference type="ARBA" id="ARBA00022519"/>
    </source>
</evidence>
<evidence type="ECO:0000256" key="8">
    <source>
        <dbReference type="ARBA" id="ARBA00022741"/>
    </source>
</evidence>
<comment type="catalytic activity">
    <reaction evidence="14 15">
        <text>an alpha-Kdo-(2-&gt;6)-lipid IVA + ATP = a 4-O-phospho-alpha-Kdo-(2-&gt;6)-lipid IVA + ADP + H(+)</text>
        <dbReference type="Rhea" id="RHEA:74271"/>
        <dbReference type="ChEBI" id="CHEBI:15378"/>
        <dbReference type="ChEBI" id="CHEBI:30616"/>
        <dbReference type="ChEBI" id="CHEBI:176428"/>
        <dbReference type="ChEBI" id="CHEBI:193140"/>
        <dbReference type="ChEBI" id="CHEBI:456216"/>
        <dbReference type="EC" id="2.7.1.166"/>
    </reaction>
</comment>
<evidence type="ECO:0000256" key="14">
    <source>
        <dbReference type="ARBA" id="ARBA00034417"/>
    </source>
</evidence>
<dbReference type="GO" id="GO:0005886">
    <property type="term" value="C:plasma membrane"/>
    <property type="evidence" value="ECO:0007669"/>
    <property type="project" value="UniProtKB-SubCell"/>
</dbReference>
<dbReference type="GO" id="GO:0016773">
    <property type="term" value="F:phosphotransferase activity, alcohol group as acceptor"/>
    <property type="evidence" value="ECO:0007669"/>
    <property type="project" value="UniProtKB-UniRule"/>
</dbReference>
<keyword evidence="10 15" id="KW-0067">ATP-binding</keyword>
<evidence type="ECO:0000256" key="5">
    <source>
        <dbReference type="ARBA" id="ARBA00022475"/>
    </source>
</evidence>
<evidence type="ECO:0000256" key="10">
    <source>
        <dbReference type="ARBA" id="ARBA00022840"/>
    </source>
</evidence>
<organism evidence="16 17">
    <name type="scientific">Legionella donaldsonii</name>
    <dbReference type="NCBI Taxonomy" id="45060"/>
    <lineage>
        <taxon>Bacteria</taxon>
        <taxon>Pseudomonadati</taxon>
        <taxon>Pseudomonadota</taxon>
        <taxon>Gammaproteobacteria</taxon>
        <taxon>Legionellales</taxon>
        <taxon>Legionellaceae</taxon>
        <taxon>Legionella</taxon>
    </lineage>
</organism>